<dbReference type="OrthoDB" id="5104731at2759"/>
<keyword evidence="2" id="KW-1185">Reference proteome</keyword>
<sequence length="318" mass="36289">MAPSFSSPTTTFSFTLEPGKQGQITTVSEIIEDEDDTLTVEKRRLCRHLGLEDETGHPPTNPLQIQPLFFIEKTPDSRGPPCNLPGCNRRIEPGDLRLALNPAMESNHWFRASSDFYHIRCFEKIADFSQADFLDRVQPLTRNTWELRGLKASSVRDGSYIVPGGVERLILEWKVTRGMWIDKRDGVYDERAYYIDEGFDDLLHKAGSSTYIPRGRPAGLDLYEHYALSQLLAPNESDGPQDQQEWNLFAHYLDFTAKTPSNPHELSMMLQRWEDDVTLAWREDRDAKNALAQKATRALKRLSAIPIPQAGSNRLGYY</sequence>
<gene>
    <name evidence="1" type="ORF">ARAM_006519</name>
</gene>
<evidence type="ECO:0000313" key="1">
    <source>
        <dbReference type="EMBL" id="KKK12178.1"/>
    </source>
</evidence>
<protein>
    <submittedName>
        <fullName evidence="1">Uncharacterized protein</fullName>
    </submittedName>
</protein>
<proteinExistence type="predicted"/>
<organism evidence="1 2">
    <name type="scientific">Aspergillus rambellii</name>
    <dbReference type="NCBI Taxonomy" id="308745"/>
    <lineage>
        <taxon>Eukaryota</taxon>
        <taxon>Fungi</taxon>
        <taxon>Dikarya</taxon>
        <taxon>Ascomycota</taxon>
        <taxon>Pezizomycotina</taxon>
        <taxon>Eurotiomycetes</taxon>
        <taxon>Eurotiomycetidae</taxon>
        <taxon>Eurotiales</taxon>
        <taxon>Aspergillaceae</taxon>
        <taxon>Aspergillus</taxon>
        <taxon>Aspergillus subgen. Nidulantes</taxon>
    </lineage>
</organism>
<dbReference type="Proteomes" id="UP000034291">
    <property type="component" value="Unassembled WGS sequence"/>
</dbReference>
<comment type="caution">
    <text evidence="1">The sequence shown here is derived from an EMBL/GenBank/DDBJ whole genome shotgun (WGS) entry which is preliminary data.</text>
</comment>
<accession>A0A0F8TXW3</accession>
<dbReference type="EMBL" id="JZBS01004102">
    <property type="protein sequence ID" value="KKK12178.1"/>
    <property type="molecule type" value="Genomic_DNA"/>
</dbReference>
<reference evidence="1 2" key="1">
    <citation type="submission" date="2015-02" db="EMBL/GenBank/DDBJ databases">
        <title>Draft Genome Sequences of Two Closely-Related Aflatoxigenic Aspergillus Species Obtained from the Cote d'Ivoire.</title>
        <authorList>
            <person name="Moore G.G."/>
            <person name="Beltz S.B."/>
            <person name="Mack B.M."/>
        </authorList>
    </citation>
    <scope>NUCLEOTIDE SEQUENCE [LARGE SCALE GENOMIC DNA]</scope>
    <source>
        <strain evidence="1 2">SRRC1468</strain>
    </source>
</reference>
<dbReference type="AlphaFoldDB" id="A0A0F8TXW3"/>
<name>A0A0F8TXW3_9EURO</name>
<dbReference type="STRING" id="308745.A0A0F8TXW3"/>
<evidence type="ECO:0000313" key="2">
    <source>
        <dbReference type="Proteomes" id="UP000034291"/>
    </source>
</evidence>